<dbReference type="InterPro" id="IPR051448">
    <property type="entry name" value="CdaR-like_regulators"/>
</dbReference>
<dbReference type="InterPro" id="IPR025736">
    <property type="entry name" value="PucR_C-HTH_dom"/>
</dbReference>
<dbReference type="AlphaFoldDB" id="A0A255G4Z4"/>
<sequence>MEVAVPRDVSLDDLLQDLAEESGHRLVLLDTALRVVGYSIHETEADRIRLGHVLAHSDYWPRPAIPSDGYATVPLPQLGSALFLSVADVDRPMGYLMVAPADTDPVPAVRDRLRAATAELGRQLLVRDFRQESRRTRAAELVGHLLGSNARHRTRAARSLIEEGLLGAATQYAAVAVGQDPATLNGAENTHGVSLILDFVTRSSTASVVGGAHEGVGVLVFPRPVVVERLARLLGPGLRAGIGPLVPALEDLPHSFARARAAWRAAYLGADRHPTVLTWDAAGIDGVLAMLPLETLGVGDLPTPVRRLWDTGPDEVLVETLQTYLDRGGDARATARRLSIHRSTFYYRLDRLRSVLQVDLADGAVRRELDTGLRLARLAGLSARTG</sequence>
<dbReference type="InterPro" id="IPR041522">
    <property type="entry name" value="CdaR_GGDEF"/>
</dbReference>
<dbReference type="PANTHER" id="PTHR33744:SF7">
    <property type="entry name" value="PUCR FAMILY TRANSCRIPTIONAL REGULATOR"/>
    <property type="match status" value="1"/>
</dbReference>
<dbReference type="Pfam" id="PF17853">
    <property type="entry name" value="GGDEF_2"/>
    <property type="match status" value="1"/>
</dbReference>
<feature type="domain" description="PucR C-terminal helix-turn-helix" evidence="2">
    <location>
        <begin position="317"/>
        <end position="374"/>
    </location>
</feature>
<dbReference type="Pfam" id="PF13556">
    <property type="entry name" value="HTH_30"/>
    <property type="match status" value="1"/>
</dbReference>
<name>A0A255G4Z4_9ACTN</name>
<evidence type="ECO:0000256" key="1">
    <source>
        <dbReference type="ARBA" id="ARBA00006754"/>
    </source>
</evidence>
<evidence type="ECO:0000313" key="5">
    <source>
        <dbReference type="Proteomes" id="UP000215896"/>
    </source>
</evidence>
<dbReference type="InterPro" id="IPR042070">
    <property type="entry name" value="PucR_C-HTH_sf"/>
</dbReference>
<reference evidence="4 5" key="1">
    <citation type="submission" date="2017-07" db="EMBL/GenBank/DDBJ databases">
        <title>Draft whole genome sequences of clinical Proprionibacteriaceae strains.</title>
        <authorList>
            <person name="Bernier A.-M."/>
            <person name="Bernard K."/>
            <person name="Domingo M.-C."/>
        </authorList>
    </citation>
    <scope>NUCLEOTIDE SEQUENCE [LARGE SCALE GENOMIC DNA]</scope>
    <source>
        <strain evidence="4 5">NML 030167</strain>
    </source>
</reference>
<dbReference type="Proteomes" id="UP000215896">
    <property type="component" value="Unassembled WGS sequence"/>
</dbReference>
<dbReference type="EMBL" id="NMVO01000017">
    <property type="protein sequence ID" value="OYO09456.1"/>
    <property type="molecule type" value="Genomic_DNA"/>
</dbReference>
<keyword evidence="5" id="KW-1185">Reference proteome</keyword>
<comment type="similarity">
    <text evidence="1">Belongs to the CdaR family.</text>
</comment>
<protein>
    <submittedName>
        <fullName evidence="4">PucR family transcriptional regulator</fullName>
    </submittedName>
</protein>
<evidence type="ECO:0000313" key="4">
    <source>
        <dbReference type="EMBL" id="OYO09456.1"/>
    </source>
</evidence>
<evidence type="ECO:0000259" key="3">
    <source>
        <dbReference type="Pfam" id="PF17853"/>
    </source>
</evidence>
<dbReference type="Gene3D" id="1.10.10.2840">
    <property type="entry name" value="PucR C-terminal helix-turn-helix domain"/>
    <property type="match status" value="1"/>
</dbReference>
<evidence type="ECO:0000259" key="2">
    <source>
        <dbReference type="Pfam" id="PF13556"/>
    </source>
</evidence>
<proteinExistence type="inferred from homology"/>
<gene>
    <name evidence="4" type="ORF">CGZ94_17400</name>
</gene>
<dbReference type="PANTHER" id="PTHR33744">
    <property type="entry name" value="CARBOHYDRATE DIACID REGULATOR"/>
    <property type="match status" value="1"/>
</dbReference>
<feature type="domain" description="CdaR GGDEF-like" evidence="3">
    <location>
        <begin position="192"/>
        <end position="265"/>
    </location>
</feature>
<comment type="caution">
    <text evidence="4">The sequence shown here is derived from an EMBL/GenBank/DDBJ whole genome shotgun (WGS) entry which is preliminary data.</text>
</comment>
<accession>A0A255G4Z4</accession>
<organism evidence="4 5">
    <name type="scientific">Enemella evansiae</name>
    <dbReference type="NCBI Taxonomy" id="2016499"/>
    <lineage>
        <taxon>Bacteria</taxon>
        <taxon>Bacillati</taxon>
        <taxon>Actinomycetota</taxon>
        <taxon>Actinomycetes</taxon>
        <taxon>Propionibacteriales</taxon>
        <taxon>Propionibacteriaceae</taxon>
        <taxon>Enemella</taxon>
    </lineage>
</organism>